<dbReference type="Pfam" id="PF10698">
    <property type="entry name" value="DUF2505"/>
    <property type="match status" value="1"/>
</dbReference>
<name>A0A1L6MYQ3_9BACT</name>
<reference evidence="1 2" key="1">
    <citation type="submission" date="2016-08" db="EMBL/GenBank/DDBJ databases">
        <title>Identification and validation of antigenic proteins from Pajaroellobacter abortibovis using de-novo genome sequence assembly and reverse vaccinology.</title>
        <authorList>
            <person name="Welly B.T."/>
            <person name="Miller M.R."/>
            <person name="Stott J.L."/>
            <person name="Blanchard M.T."/>
            <person name="Islas-Trejo A.D."/>
            <person name="O'Rourke S.M."/>
            <person name="Young A.E."/>
            <person name="Medrano J.F."/>
            <person name="Van Eenennaam A.L."/>
        </authorList>
    </citation>
    <scope>NUCLEOTIDE SEQUENCE [LARGE SCALE GENOMIC DNA]</scope>
    <source>
        <strain evidence="1 2">BTF92-0548A/99-0131</strain>
    </source>
</reference>
<dbReference type="STRING" id="1882918.BCY86_08125"/>
<keyword evidence="2" id="KW-1185">Reference proteome</keyword>
<dbReference type="KEGG" id="pabo:BCY86_08125"/>
<evidence type="ECO:0000313" key="2">
    <source>
        <dbReference type="Proteomes" id="UP000185544"/>
    </source>
</evidence>
<evidence type="ECO:0000313" key="1">
    <source>
        <dbReference type="EMBL" id="APS00642.1"/>
    </source>
</evidence>
<organism evidence="1 2">
    <name type="scientific">Pajaroellobacter abortibovis</name>
    <dbReference type="NCBI Taxonomy" id="1882918"/>
    <lineage>
        <taxon>Bacteria</taxon>
        <taxon>Pseudomonadati</taxon>
        <taxon>Myxococcota</taxon>
        <taxon>Polyangia</taxon>
        <taxon>Polyangiales</taxon>
        <taxon>Polyangiaceae</taxon>
    </lineage>
</organism>
<accession>A0A1L6MYQ3</accession>
<dbReference type="AlphaFoldDB" id="A0A1L6MYQ3"/>
<dbReference type="EMBL" id="CP016908">
    <property type="protein sequence ID" value="APS00642.1"/>
    <property type="molecule type" value="Genomic_DNA"/>
</dbReference>
<dbReference type="InterPro" id="IPR019639">
    <property type="entry name" value="DUF2505"/>
</dbReference>
<dbReference type="Proteomes" id="UP000185544">
    <property type="component" value="Chromosome"/>
</dbReference>
<dbReference type="OrthoDB" id="4230002at2"/>
<evidence type="ECO:0008006" key="3">
    <source>
        <dbReference type="Google" id="ProtNLM"/>
    </source>
</evidence>
<proteinExistence type="predicted"/>
<dbReference type="RefSeq" id="WP_075277312.1">
    <property type="nucleotide sequence ID" value="NZ_CP016908.1"/>
</dbReference>
<protein>
    <recommendedName>
        <fullName evidence="3">DUF2505 domain-containing protein</fullName>
    </recommendedName>
</protein>
<gene>
    <name evidence="1" type="ORF">BCY86_08125</name>
</gene>
<sequence length="168" mass="20019">MNRLVLRHSLACDEKTYWEKCVFNEEHNHRLYMEQLGFVDYRLLEQQESQHHVQRRISLTPSLKWIHPSLKKWIGKHFSYIEEGTFDRSRMRYQFSVIPSVLANKTKISGTLHCEFSSPREIHQVVQLHIDIQVFGVGSLLEERVMADLKQSYGRAHQFTAQFLLEYL</sequence>